<dbReference type="SUPFAM" id="SSF55008">
    <property type="entry name" value="HMA, heavy metal-associated domain"/>
    <property type="match status" value="1"/>
</dbReference>
<dbReference type="InterPro" id="IPR006121">
    <property type="entry name" value="HMA_dom"/>
</dbReference>
<accession>A0ABS8IP25</accession>
<reference evidence="2 3" key="1">
    <citation type="submission" date="2021-11" db="EMBL/GenBank/DDBJ databases">
        <authorList>
            <person name="Huq M.A."/>
        </authorList>
    </citation>
    <scope>NUCLEOTIDE SEQUENCE [LARGE SCALE GENOMIC DNA]</scope>
    <source>
        <strain evidence="2 3">MAHUQ-52</strain>
    </source>
</reference>
<dbReference type="EMBL" id="JAJHPV010000009">
    <property type="protein sequence ID" value="MCC6070357.1"/>
    <property type="molecule type" value="Genomic_DNA"/>
</dbReference>
<evidence type="ECO:0000313" key="3">
    <source>
        <dbReference type="Proteomes" id="UP001198701"/>
    </source>
</evidence>
<dbReference type="Gene3D" id="3.30.70.100">
    <property type="match status" value="1"/>
</dbReference>
<organism evidence="2 3">
    <name type="scientific">Massilia agrisoli</name>
    <dbReference type="NCBI Taxonomy" id="2892444"/>
    <lineage>
        <taxon>Bacteria</taxon>
        <taxon>Pseudomonadati</taxon>
        <taxon>Pseudomonadota</taxon>
        <taxon>Betaproteobacteria</taxon>
        <taxon>Burkholderiales</taxon>
        <taxon>Oxalobacteraceae</taxon>
        <taxon>Telluria group</taxon>
        <taxon>Massilia</taxon>
    </lineage>
</organism>
<sequence length="82" mass="8414">MQTATLNIPAMRTEVLAIEVAKVLESVAGVDKVHITLADTTARIGFDESLASLAQLRGAVQSAGYVVGEEPARHSCCGGCGG</sequence>
<dbReference type="InterPro" id="IPR036163">
    <property type="entry name" value="HMA_dom_sf"/>
</dbReference>
<evidence type="ECO:0000259" key="1">
    <source>
        <dbReference type="PROSITE" id="PS50846"/>
    </source>
</evidence>
<keyword evidence="3" id="KW-1185">Reference proteome</keyword>
<dbReference type="Pfam" id="PF00403">
    <property type="entry name" value="HMA"/>
    <property type="match status" value="1"/>
</dbReference>
<evidence type="ECO:0000313" key="2">
    <source>
        <dbReference type="EMBL" id="MCC6070357.1"/>
    </source>
</evidence>
<protein>
    <recommendedName>
        <fullName evidence="1">HMA domain-containing protein</fullName>
    </recommendedName>
</protein>
<name>A0ABS8IP25_9BURK</name>
<dbReference type="RefSeq" id="WP_229431284.1">
    <property type="nucleotide sequence ID" value="NZ_JAJHPV010000009.1"/>
</dbReference>
<feature type="domain" description="HMA" evidence="1">
    <location>
        <begin position="2"/>
        <end position="68"/>
    </location>
</feature>
<dbReference type="Proteomes" id="UP001198701">
    <property type="component" value="Unassembled WGS sequence"/>
</dbReference>
<comment type="caution">
    <text evidence="2">The sequence shown here is derived from an EMBL/GenBank/DDBJ whole genome shotgun (WGS) entry which is preliminary data.</text>
</comment>
<gene>
    <name evidence="2" type="ORF">LMJ30_05200</name>
</gene>
<dbReference type="PROSITE" id="PS50846">
    <property type="entry name" value="HMA_2"/>
    <property type="match status" value="1"/>
</dbReference>
<proteinExistence type="predicted"/>